<reference evidence="3 4" key="1">
    <citation type="submission" date="2020-06" db="EMBL/GenBank/DDBJ databases">
        <title>Methanolobus halotolerans sp. nov., isolated from a saline lake Tus in Siberia.</title>
        <authorList>
            <person name="Shen Y."/>
            <person name="Chen S.-C."/>
            <person name="Lai M.-C."/>
            <person name="Huang H.-H."/>
            <person name="Chiu H.-H."/>
            <person name="Tang S.-L."/>
            <person name="Rogozin D.Y."/>
            <person name="Degermendzhy A.G."/>
        </authorList>
    </citation>
    <scope>NUCLEOTIDE SEQUENCE [LARGE SCALE GENOMIC DNA]</scope>
    <source>
        <strain evidence="3 4">DSM 21339</strain>
    </source>
</reference>
<dbReference type="InterPro" id="IPR013702">
    <property type="entry name" value="FIST_domain_N"/>
</dbReference>
<organism evidence="3 4">
    <name type="scientific">Methanolobus zinderi</name>
    <dbReference type="NCBI Taxonomy" id="536044"/>
    <lineage>
        <taxon>Archaea</taxon>
        <taxon>Methanobacteriati</taxon>
        <taxon>Methanobacteriota</taxon>
        <taxon>Stenosarchaea group</taxon>
        <taxon>Methanomicrobia</taxon>
        <taxon>Methanosarcinales</taxon>
        <taxon>Methanosarcinaceae</taxon>
        <taxon>Methanolobus</taxon>
    </lineage>
</organism>
<feature type="domain" description="FIST" evidence="1">
    <location>
        <begin position="22"/>
        <end position="208"/>
    </location>
</feature>
<dbReference type="Proteomes" id="UP000509594">
    <property type="component" value="Chromosome"/>
</dbReference>
<evidence type="ECO:0000313" key="4">
    <source>
        <dbReference type="Proteomes" id="UP000509594"/>
    </source>
</evidence>
<keyword evidence="4" id="KW-1185">Reference proteome</keyword>
<accession>A0A7D5E9P1</accession>
<dbReference type="AlphaFoldDB" id="A0A7D5E9P1"/>
<dbReference type="PANTHER" id="PTHR40252:SF2">
    <property type="entry name" value="BLR0328 PROTEIN"/>
    <property type="match status" value="1"/>
</dbReference>
<feature type="domain" description="FIST C-domain" evidence="2">
    <location>
        <begin position="209"/>
        <end position="351"/>
    </location>
</feature>
<dbReference type="Pfam" id="PF08495">
    <property type="entry name" value="FIST"/>
    <property type="match status" value="1"/>
</dbReference>
<sequence length="370" mass="41018">MYIESSSAEDIATKITDMIDNDNEIAMILLGEEGNTDVYELIRKLNKSNIQFFGGIFPGLIYGTGVHHSGTILQKFPLLEKPELVKGLDDQNFKVPDFEGRLFEDTGKKHTLIILIDGMTANITQLLHRTFNNLGNSVNYLGAGAGSSHYEQKQCIFTPEGIFKDAAVIVPIEMETGLGVSHGLEFVSGPVLVTRSGNNAIQELNWKNAYQEYKGIIEDKIGKKWSDKEFSEHMDDFALGIYCKDKEYIARVITNVSEKGELICAGEMPENAALSILRSKKDNMIAAASKAAQEAIYPERKARNSFIVECVGRYKFLGDGFDAELGSINSKITEDEAKPEGVLSVGEISSYIDGILEFFNFTVVVGRFYE</sequence>
<name>A0A7D5E9P1_9EURY</name>
<dbReference type="InterPro" id="IPR019494">
    <property type="entry name" value="FIST_C"/>
</dbReference>
<dbReference type="OrthoDB" id="140075at2157"/>
<evidence type="ECO:0000259" key="1">
    <source>
        <dbReference type="SMART" id="SM00897"/>
    </source>
</evidence>
<gene>
    <name evidence="3" type="ORF">HWN40_08270</name>
</gene>
<protein>
    <submittedName>
        <fullName evidence="3">FIST C-terminal domain-containing protein</fullName>
    </submittedName>
</protein>
<dbReference type="PANTHER" id="PTHR40252">
    <property type="entry name" value="BLR0328 PROTEIN"/>
    <property type="match status" value="1"/>
</dbReference>
<dbReference type="SMART" id="SM01204">
    <property type="entry name" value="FIST_C"/>
    <property type="match status" value="1"/>
</dbReference>
<evidence type="ECO:0000313" key="3">
    <source>
        <dbReference type="EMBL" id="QLC50235.1"/>
    </source>
</evidence>
<dbReference type="EMBL" id="CP058215">
    <property type="protein sequence ID" value="QLC50235.1"/>
    <property type="molecule type" value="Genomic_DNA"/>
</dbReference>
<dbReference type="RefSeq" id="WP_176965291.1">
    <property type="nucleotide sequence ID" value="NZ_CP058215.1"/>
</dbReference>
<dbReference type="SMART" id="SM00897">
    <property type="entry name" value="FIST"/>
    <property type="match status" value="1"/>
</dbReference>
<dbReference type="KEGG" id="mzi:HWN40_08270"/>
<evidence type="ECO:0000259" key="2">
    <source>
        <dbReference type="SMART" id="SM01204"/>
    </source>
</evidence>
<proteinExistence type="predicted"/>
<dbReference type="GeneID" id="55821663"/>
<dbReference type="Pfam" id="PF10442">
    <property type="entry name" value="FIST_C"/>
    <property type="match status" value="1"/>
</dbReference>